<feature type="signal peptide" evidence="5">
    <location>
        <begin position="1"/>
        <end position="19"/>
    </location>
</feature>
<dbReference type="Gene3D" id="3.40.190.10">
    <property type="entry name" value="Periplasmic binding protein-like II"/>
    <property type="match status" value="2"/>
</dbReference>
<sequence length="417" mass="45739">MKHLFASIGIALLASAAGAETLSISCGAVGAEFELCKEGVDQWALKTGNKVNLVSTPNSSTERLSLYQQLLTSKSQDLDVLQIDVVWPGMLASHLLDLTPYVKNTEQFFPGMLQNLKVGNQLTALPWFTDAGMLYYRKDLLEKYGQSTPVTWEELTASARLIQDKERKSGHDQMWGYVWQGRAYEGLTCDALEWVYSYNGGTLIDSAGKVDVTNAGVIKALDMAKSWVKTISPEGVLNYAEEEARGVFQSGNAVFMRSWPYAWNLAQAENSPIKGKVGIAALPMGGTDGQHASTLGGWQLAVSKYTRNPALAADLVQYLTSYEEQKRRVIKSAGGYNPTIPALYQDDDVIETVPQVIDLYYVFANSVPRPSTVTGDRYGQVSNAFFNSVHSVLSGSADSAAATRDLQRKLTRIMKDK</sequence>
<keyword evidence="3" id="KW-0813">Transport</keyword>
<evidence type="ECO:0000256" key="5">
    <source>
        <dbReference type="SAM" id="SignalP"/>
    </source>
</evidence>
<gene>
    <name evidence="6" type="ORF">OUO13_07610</name>
</gene>
<dbReference type="PANTHER" id="PTHR43649">
    <property type="entry name" value="ARABINOSE-BINDING PROTEIN-RELATED"/>
    <property type="match status" value="1"/>
</dbReference>
<reference evidence="6" key="1">
    <citation type="submission" date="2022-11" db="EMBL/GenBank/DDBJ databases">
        <title>Parathalassolutuus dongxingensis gen. nov., sp. nov., a novel member of family Oceanospirillaceae isolated from a coastal shrimp pond in Guangxi, China.</title>
        <authorList>
            <person name="Chen H."/>
        </authorList>
    </citation>
    <scope>NUCLEOTIDE SEQUENCE</scope>
    <source>
        <strain evidence="6">G-43</strain>
    </source>
</reference>
<comment type="caution">
    <text evidence="6">The sequence shown here is derived from an EMBL/GenBank/DDBJ whole genome shotgun (WGS) entry which is preliminary data.</text>
</comment>
<dbReference type="PANTHER" id="PTHR43649:SF34">
    <property type="entry name" value="ABC TRANSPORTER PERIPLASMIC-BINDING PROTEIN YCJN-RELATED"/>
    <property type="match status" value="1"/>
</dbReference>
<dbReference type="EMBL" id="JAPNOA010000020">
    <property type="protein sequence ID" value="MCY0965050.1"/>
    <property type="molecule type" value="Genomic_DNA"/>
</dbReference>
<evidence type="ECO:0000256" key="4">
    <source>
        <dbReference type="ARBA" id="ARBA00022729"/>
    </source>
</evidence>
<evidence type="ECO:0000313" key="7">
    <source>
        <dbReference type="Proteomes" id="UP001150830"/>
    </source>
</evidence>
<keyword evidence="4 5" id="KW-0732">Signal</keyword>
<comment type="subcellular location">
    <subcellularLocation>
        <location evidence="1">Periplasm</location>
    </subcellularLocation>
</comment>
<dbReference type="CDD" id="cd14750">
    <property type="entry name" value="PBP2_TMBP"/>
    <property type="match status" value="1"/>
</dbReference>
<accession>A0A9X3EE64</accession>
<dbReference type="SUPFAM" id="SSF53850">
    <property type="entry name" value="Periplasmic binding protein-like II"/>
    <property type="match status" value="1"/>
</dbReference>
<organism evidence="6 7">
    <name type="scientific">Parathalassolituus penaei</name>
    <dbReference type="NCBI Taxonomy" id="2997323"/>
    <lineage>
        <taxon>Bacteria</taxon>
        <taxon>Pseudomonadati</taxon>
        <taxon>Pseudomonadota</taxon>
        <taxon>Gammaproteobacteria</taxon>
        <taxon>Oceanospirillales</taxon>
        <taxon>Oceanospirillaceae</taxon>
        <taxon>Parathalassolituus</taxon>
    </lineage>
</organism>
<dbReference type="RefSeq" id="WP_283173266.1">
    <property type="nucleotide sequence ID" value="NZ_JAPNOA010000020.1"/>
</dbReference>
<dbReference type="InterPro" id="IPR006059">
    <property type="entry name" value="SBP"/>
</dbReference>
<dbReference type="GO" id="GO:0042597">
    <property type="term" value="C:periplasmic space"/>
    <property type="evidence" value="ECO:0007669"/>
    <property type="project" value="UniProtKB-SubCell"/>
</dbReference>
<feature type="chain" id="PRO_5040856779" evidence="5">
    <location>
        <begin position="20"/>
        <end position="417"/>
    </location>
</feature>
<evidence type="ECO:0000256" key="3">
    <source>
        <dbReference type="ARBA" id="ARBA00022448"/>
    </source>
</evidence>
<proteinExistence type="inferred from homology"/>
<dbReference type="Proteomes" id="UP001150830">
    <property type="component" value="Unassembled WGS sequence"/>
</dbReference>
<comment type="similarity">
    <text evidence="2">Belongs to the bacterial solute-binding protein 1 family.</text>
</comment>
<evidence type="ECO:0000256" key="1">
    <source>
        <dbReference type="ARBA" id="ARBA00004418"/>
    </source>
</evidence>
<keyword evidence="7" id="KW-1185">Reference proteome</keyword>
<evidence type="ECO:0000256" key="2">
    <source>
        <dbReference type="ARBA" id="ARBA00008520"/>
    </source>
</evidence>
<name>A0A9X3EE64_9GAMM</name>
<protein>
    <submittedName>
        <fullName evidence="6">ABC transporter substrate-binding protein</fullName>
    </submittedName>
</protein>
<dbReference type="InterPro" id="IPR050490">
    <property type="entry name" value="Bact_solute-bd_prot1"/>
</dbReference>
<dbReference type="AlphaFoldDB" id="A0A9X3EE64"/>
<evidence type="ECO:0000313" key="6">
    <source>
        <dbReference type="EMBL" id="MCY0965050.1"/>
    </source>
</evidence>
<dbReference type="Pfam" id="PF01547">
    <property type="entry name" value="SBP_bac_1"/>
    <property type="match status" value="1"/>
</dbReference>